<sequence length="142" mass="16048">MTLQGEPNVTTESTWADGIDTTFSARLEAAGIVSHFHTAFNRPFAANHRIQLEKATITLKNFFRPLFGDQRLHLEIQAHDGAESEKISFPAQNYYVNQLAFFIRLLQGQEAPPPLEKVRERIVWMESIYEQATPGNATTTGE</sequence>
<dbReference type="EMBL" id="CAADFZ010000034">
    <property type="protein sequence ID" value="VFK63491.1"/>
    <property type="molecule type" value="Genomic_DNA"/>
</dbReference>
<accession>A0A451ABT2</accession>
<reference evidence="1" key="1">
    <citation type="submission" date="2019-02" db="EMBL/GenBank/DDBJ databases">
        <authorList>
            <person name="Gruber-Vodicka R. H."/>
            <person name="Seah K. B. B."/>
        </authorList>
    </citation>
    <scope>NUCLEOTIDE SEQUENCE</scope>
    <source>
        <strain evidence="2">BECK_BY19</strain>
        <strain evidence="1">BECK_BY8</strain>
    </source>
</reference>
<dbReference type="AlphaFoldDB" id="A0A451ABT2"/>
<evidence type="ECO:0000313" key="2">
    <source>
        <dbReference type="EMBL" id="VFK70835.1"/>
    </source>
</evidence>
<organism evidence="1">
    <name type="scientific">Candidatus Kentrum sp. UNK</name>
    <dbReference type="NCBI Taxonomy" id="2126344"/>
    <lineage>
        <taxon>Bacteria</taxon>
        <taxon>Pseudomonadati</taxon>
        <taxon>Pseudomonadota</taxon>
        <taxon>Gammaproteobacteria</taxon>
        <taxon>Candidatus Kentrum</taxon>
    </lineage>
</organism>
<name>A0A451ABT2_9GAMM</name>
<evidence type="ECO:0000313" key="1">
    <source>
        <dbReference type="EMBL" id="VFK63491.1"/>
    </source>
</evidence>
<protein>
    <submittedName>
        <fullName evidence="1">Uncharacterized protein</fullName>
    </submittedName>
</protein>
<dbReference type="Gene3D" id="3.30.360.10">
    <property type="entry name" value="Dihydrodipicolinate Reductase, domain 2"/>
    <property type="match status" value="1"/>
</dbReference>
<gene>
    <name evidence="1" type="ORF">BECKUNK1418G_GA0071005_103411</name>
    <name evidence="2" type="ORF">BECKUNK1418H_GA0071006_104012</name>
</gene>
<dbReference type="EMBL" id="CAADGD010000040">
    <property type="protein sequence ID" value="VFK70835.1"/>
    <property type="molecule type" value="Genomic_DNA"/>
</dbReference>
<dbReference type="SUPFAM" id="SSF55347">
    <property type="entry name" value="Glyceraldehyde-3-phosphate dehydrogenase-like, C-terminal domain"/>
    <property type="match status" value="1"/>
</dbReference>
<proteinExistence type="predicted"/>